<dbReference type="AlphaFoldDB" id="A0A1I8HAK0"/>
<dbReference type="InterPro" id="IPR018097">
    <property type="entry name" value="EGF_Ca-bd_CS"/>
</dbReference>
<dbReference type="SUPFAM" id="SSF57196">
    <property type="entry name" value="EGF/Laminin"/>
    <property type="match status" value="2"/>
</dbReference>
<evidence type="ECO:0000259" key="7">
    <source>
        <dbReference type="PROSITE" id="PS50026"/>
    </source>
</evidence>
<evidence type="ECO:0000313" key="9">
    <source>
        <dbReference type="WBParaSite" id="maker-uti_cns_0005203-snap-gene-0.9-mRNA-1"/>
    </source>
</evidence>
<dbReference type="PANTHER" id="PTHR24039">
    <property type="entry name" value="FIBRILLIN-RELATED"/>
    <property type="match status" value="1"/>
</dbReference>
<keyword evidence="4 5" id="KW-1015">Disulfide bond</keyword>
<feature type="disulfide bond" evidence="5">
    <location>
        <begin position="259"/>
        <end position="276"/>
    </location>
</feature>
<dbReference type="PROSITE" id="PS01186">
    <property type="entry name" value="EGF_2"/>
    <property type="match status" value="1"/>
</dbReference>
<keyword evidence="3" id="KW-0677">Repeat</keyword>
<dbReference type="PROSITE" id="PS01187">
    <property type="entry name" value="EGF_CA"/>
    <property type="match status" value="1"/>
</dbReference>
<sequence length="514" mass="53682">GATTTTVGTTTTTAGATTTTAGATTTTAGATTTTVGATTTTAGATTTTVGATTTTAGATTTTSSATTTTASATSTTALPPTTTTADPCLTGFSYSDWVLESCSATCGSCLNIRRRQCKDNCGRLTSSSSYCENAGLGPDSETFVTSLPECVVPTDPCTPNPCGPFSTGCSVTQKNGASTFLCACATGYAAKNVSLPCEDFDECSLSSNMCRNNGTLRFGMKSCVNTIGSYYCVCDSGYKMSGQVCVDKDECSDRSLNNCDAAPRGSCTNTDGGYTCECLSPYTQKLGGSNNCCNPNTSVVPSGFDSSWDVLTDLKLIYPLSQAMRFPIGDRFASAFYATRTGVLAFTDMSLDAAQRRKVANGFNKFSRPGPMSGLPSNYPEFDSAAQYWVKTPSLCGIVAAFWSNKYTSGSTQITANSYDSNPSVVRAHLLSVSPTAALLQAPQWAAAVQYKHVAESYASRPQPVYLGYSHRFINNSLSVHDATSLYSSADVRRLNRLLPGGLLVFNLSANPAT</sequence>
<dbReference type="PROSITE" id="PS00010">
    <property type="entry name" value="ASX_HYDROXYL"/>
    <property type="match status" value="2"/>
</dbReference>
<feature type="region of interest" description="Disordered" evidence="6">
    <location>
        <begin position="59"/>
        <end position="78"/>
    </location>
</feature>
<dbReference type="SUPFAM" id="SSF57184">
    <property type="entry name" value="Growth factor receptor domain"/>
    <property type="match status" value="1"/>
</dbReference>
<evidence type="ECO:0000256" key="3">
    <source>
        <dbReference type="ARBA" id="ARBA00022737"/>
    </source>
</evidence>
<evidence type="ECO:0000256" key="6">
    <source>
        <dbReference type="SAM" id="MobiDB-lite"/>
    </source>
</evidence>
<evidence type="ECO:0000256" key="2">
    <source>
        <dbReference type="ARBA" id="ARBA00022729"/>
    </source>
</evidence>
<evidence type="ECO:0000256" key="4">
    <source>
        <dbReference type="ARBA" id="ARBA00023157"/>
    </source>
</evidence>
<proteinExistence type="predicted"/>
<dbReference type="CDD" id="cd00054">
    <property type="entry name" value="EGF_CA"/>
    <property type="match status" value="2"/>
</dbReference>
<reference evidence="9" key="1">
    <citation type="submission" date="2016-11" db="UniProtKB">
        <authorList>
            <consortium name="WormBaseParasite"/>
        </authorList>
    </citation>
    <scope>IDENTIFICATION</scope>
</reference>
<dbReference type="PANTHER" id="PTHR24039:SF58">
    <property type="entry name" value="EGF-LIKE DOMAIN-CONTAINING PROTEIN"/>
    <property type="match status" value="1"/>
</dbReference>
<dbReference type="GO" id="GO:0005509">
    <property type="term" value="F:calcium ion binding"/>
    <property type="evidence" value="ECO:0007669"/>
    <property type="project" value="InterPro"/>
</dbReference>
<dbReference type="SMART" id="SM00181">
    <property type="entry name" value="EGF"/>
    <property type="match status" value="3"/>
</dbReference>
<dbReference type="InterPro" id="IPR000152">
    <property type="entry name" value="EGF-type_Asp/Asn_hydroxyl_site"/>
</dbReference>
<organism evidence="8 9">
    <name type="scientific">Macrostomum lignano</name>
    <dbReference type="NCBI Taxonomy" id="282301"/>
    <lineage>
        <taxon>Eukaryota</taxon>
        <taxon>Metazoa</taxon>
        <taxon>Spiralia</taxon>
        <taxon>Lophotrochozoa</taxon>
        <taxon>Platyhelminthes</taxon>
        <taxon>Rhabditophora</taxon>
        <taxon>Macrostomorpha</taxon>
        <taxon>Macrostomida</taxon>
        <taxon>Macrostomidae</taxon>
        <taxon>Macrostomum</taxon>
    </lineage>
</organism>
<dbReference type="InterPro" id="IPR049883">
    <property type="entry name" value="NOTCH1_EGF-like"/>
</dbReference>
<comment type="caution">
    <text evidence="5">Lacks conserved residue(s) required for the propagation of feature annotation.</text>
</comment>
<accession>A0A1I8HAK0</accession>
<dbReference type="Gene3D" id="2.10.25.10">
    <property type="entry name" value="Laminin"/>
    <property type="match status" value="2"/>
</dbReference>
<evidence type="ECO:0000313" key="8">
    <source>
        <dbReference type="Proteomes" id="UP000095280"/>
    </source>
</evidence>
<dbReference type="Proteomes" id="UP000095280">
    <property type="component" value="Unplaced"/>
</dbReference>
<feature type="domain" description="EGF-like" evidence="7">
    <location>
        <begin position="199"/>
        <end position="246"/>
    </location>
</feature>
<dbReference type="InterPro" id="IPR001881">
    <property type="entry name" value="EGF-like_Ca-bd_dom"/>
</dbReference>
<dbReference type="SMART" id="SM00179">
    <property type="entry name" value="EGF_CA"/>
    <property type="match status" value="2"/>
</dbReference>
<feature type="domain" description="EGF-like" evidence="7">
    <location>
        <begin position="247"/>
        <end position="288"/>
    </location>
</feature>
<dbReference type="InterPro" id="IPR000742">
    <property type="entry name" value="EGF"/>
</dbReference>
<protein>
    <submittedName>
        <fullName evidence="9">EGF-like domain-containing protein</fullName>
    </submittedName>
</protein>
<dbReference type="WBParaSite" id="maker-uti_cns_0005203-snap-gene-0.9-mRNA-1">
    <property type="protein sequence ID" value="maker-uti_cns_0005203-snap-gene-0.9-mRNA-1"/>
    <property type="gene ID" value="maker-uti_cns_0005203-snap-gene-0.9"/>
</dbReference>
<evidence type="ECO:0000256" key="1">
    <source>
        <dbReference type="ARBA" id="ARBA00022536"/>
    </source>
</evidence>
<dbReference type="InterPro" id="IPR009030">
    <property type="entry name" value="Growth_fac_rcpt_cys_sf"/>
</dbReference>
<keyword evidence="1 5" id="KW-0245">EGF-like domain</keyword>
<keyword evidence="8" id="KW-1185">Reference proteome</keyword>
<dbReference type="Pfam" id="PF07645">
    <property type="entry name" value="EGF_CA"/>
    <property type="match status" value="2"/>
</dbReference>
<dbReference type="PROSITE" id="PS50026">
    <property type="entry name" value="EGF_3"/>
    <property type="match status" value="2"/>
</dbReference>
<keyword evidence="2" id="KW-0732">Signal</keyword>
<name>A0A1I8HAK0_9PLAT</name>
<evidence type="ECO:0000256" key="5">
    <source>
        <dbReference type="PROSITE-ProRule" id="PRU00076"/>
    </source>
</evidence>